<dbReference type="InterPro" id="IPR002772">
    <property type="entry name" value="Glyco_hydro_3_C"/>
</dbReference>
<dbReference type="SUPFAM" id="SSF52279">
    <property type="entry name" value="Beta-D-glucan exohydrolase, C-terminal domain"/>
    <property type="match status" value="1"/>
</dbReference>
<keyword evidence="4" id="KW-0378">Hydrolase</keyword>
<dbReference type="KEGG" id="sbi:8056043"/>
<dbReference type="Gramene" id="EES12553">
    <property type="protein sequence ID" value="EES12553"/>
    <property type="gene ID" value="SORBI_3006G157700"/>
</dbReference>
<reference evidence="9" key="2">
    <citation type="submission" date="2020-10" db="EMBL/GenBank/DDBJ databases">
        <authorList>
            <person name="Cooper E.A."/>
            <person name="Brenton Z.W."/>
            <person name="Flinn B.S."/>
            <person name="Jenkins J."/>
            <person name="Shu S."/>
            <person name="Flowers D."/>
            <person name="Luo F."/>
            <person name="Wang Y."/>
            <person name="Xia P."/>
            <person name="Barry K."/>
            <person name="Daum C."/>
            <person name="Lipzen A."/>
            <person name="Yoshinaga Y."/>
            <person name="Schmutz J."/>
            <person name="Saski C."/>
            <person name="Vermerris W."/>
            <person name="Kresovich S."/>
        </authorList>
    </citation>
    <scope>NUCLEOTIDE SEQUENCE</scope>
</reference>
<sequence>MPLALLLCLLACGAAGAAATARPCASPYSGSSAYPFCDASLSIPARARALVSLLTLDEKIAQLSNTAGGVPRLGIPPYQWWSESLHGLADNGPGVNFSSGPVRAATTFPQVILSTAAFNRSLWRAVAEAVATEALGMHNAGQAGLTYWAPNINIFRDPRWGRGQETSGEDPAVAAAYSLEYVKGFQGEQGEEGRIRLSACCKHYTAYDMEKWEGFSRYTFNAKVNAQDLEDTYQPPFKTCIQEARASCLMCAYNQVNGVPMCANKDLLQKTRDEWGFQGYITSDCDAVAIIHENQTYTKSDEDSIAIVLKAGMDINCGSFLVRHTKSAVEKGKVQEQDIDRALFNLFSVQLRLGIFDKPNNNQWSTQLGPNNVCTKEHRELAAEAVRQGAVLLKNDHSFLPLKRSEVRHVAIIGPSANDVYAMGGDYTGVACNPTTFLKGIQAYATQTTFAAGCKDVSCNSTELFGEAIAAAKRADIVVVVAGLNLTEEREDFDRVSLLLPGKQMSLIHAVASVAKKPLVLVLLGGGPVDVSFAKQDPRIASILWLGYPGEVGGQVLPEILFGEYNPGGKLAMTWYPESFTAIPMTDMNMRADPSRGYPGRTYRFYTGDVVYGFGYGLSYSKYSYSILSAPKKITMSRSSVLDIISRKPSYIRRDGLDFVKTEDIASCEALAFSVHVAVSNHGSMDGSHAVLLFARSKSSVPGFPIKQLVGFERVHTAAGSASNVEISVDPCKHMSAANPEGKRVLLLGDHVLTVGDEEFELFIEL</sequence>
<dbReference type="Pfam" id="PF01915">
    <property type="entry name" value="Glyco_hydro_3_C"/>
    <property type="match status" value="1"/>
</dbReference>
<dbReference type="Pfam" id="PF00933">
    <property type="entry name" value="Glyco_hydro_3"/>
    <property type="match status" value="1"/>
</dbReference>
<dbReference type="PANTHER" id="PTHR42721:SF1">
    <property type="entry name" value="BETA-D-XYLOSIDASE 6-RELATED"/>
    <property type="match status" value="1"/>
</dbReference>
<evidence type="ECO:0000259" key="8">
    <source>
        <dbReference type="SMART" id="SM01217"/>
    </source>
</evidence>
<dbReference type="Pfam" id="PF14310">
    <property type="entry name" value="Fn3-like"/>
    <property type="match status" value="1"/>
</dbReference>
<evidence type="ECO:0000256" key="5">
    <source>
        <dbReference type="ARBA" id="ARBA00023180"/>
    </source>
</evidence>
<dbReference type="GO" id="GO:0005773">
    <property type="term" value="C:vacuole"/>
    <property type="evidence" value="ECO:0007669"/>
    <property type="project" value="EnsemblPlants"/>
</dbReference>
<dbReference type="OrthoDB" id="47059at2759"/>
<dbReference type="InterPro" id="IPR013783">
    <property type="entry name" value="Ig-like_fold"/>
</dbReference>
<dbReference type="PRINTS" id="PR00133">
    <property type="entry name" value="GLHYDRLASE3"/>
</dbReference>
<evidence type="ECO:0000313" key="10">
    <source>
        <dbReference type="Proteomes" id="UP000807115"/>
    </source>
</evidence>
<evidence type="ECO:0000256" key="6">
    <source>
        <dbReference type="ARBA" id="ARBA00023295"/>
    </source>
</evidence>
<organism evidence="9 10">
    <name type="scientific">Sorghum bicolor</name>
    <name type="common">Sorghum</name>
    <name type="synonym">Sorghum vulgare</name>
    <dbReference type="NCBI Taxonomy" id="4558"/>
    <lineage>
        <taxon>Eukaryota</taxon>
        <taxon>Viridiplantae</taxon>
        <taxon>Streptophyta</taxon>
        <taxon>Embryophyta</taxon>
        <taxon>Tracheophyta</taxon>
        <taxon>Spermatophyta</taxon>
        <taxon>Magnoliopsida</taxon>
        <taxon>Liliopsida</taxon>
        <taxon>Poales</taxon>
        <taxon>Poaceae</taxon>
        <taxon>PACMAD clade</taxon>
        <taxon>Panicoideae</taxon>
        <taxon>Andropogonodae</taxon>
        <taxon>Andropogoneae</taxon>
        <taxon>Sorghinae</taxon>
        <taxon>Sorghum</taxon>
    </lineage>
</organism>
<evidence type="ECO:0000256" key="2">
    <source>
        <dbReference type="ARBA" id="ARBA00022525"/>
    </source>
</evidence>
<dbReference type="InterPro" id="IPR026891">
    <property type="entry name" value="Fn3-like"/>
</dbReference>
<dbReference type="EMBL" id="CM027685">
    <property type="protein sequence ID" value="KAG0526750.1"/>
    <property type="molecule type" value="Genomic_DNA"/>
</dbReference>
<keyword evidence="6" id="KW-0326">Glycosidase</keyword>
<dbReference type="Gene3D" id="3.20.20.300">
    <property type="entry name" value="Glycoside hydrolase, family 3, N-terminal domain"/>
    <property type="match status" value="1"/>
</dbReference>
<dbReference type="Gene3D" id="3.40.50.1700">
    <property type="entry name" value="Glycoside hydrolase family 3 C-terminal domain"/>
    <property type="match status" value="1"/>
</dbReference>
<dbReference type="SUPFAM" id="SSF51445">
    <property type="entry name" value="(Trans)glycosidases"/>
    <property type="match status" value="1"/>
</dbReference>
<gene>
    <name evidence="9" type="ORF">BDA96_06G173100</name>
</gene>
<proteinExistence type="predicted"/>
<dbReference type="PANTHER" id="PTHR42721">
    <property type="entry name" value="SUGAR HYDROLASE-RELATED"/>
    <property type="match status" value="1"/>
</dbReference>
<dbReference type="InterPro" id="IPR036881">
    <property type="entry name" value="Glyco_hydro_3_C_sf"/>
</dbReference>
<dbReference type="InterPro" id="IPR001764">
    <property type="entry name" value="Glyco_hydro_3_N"/>
</dbReference>
<dbReference type="FunFam" id="3.20.20.300:FF:000004">
    <property type="entry name" value="probable beta-D-xylosidase 7"/>
    <property type="match status" value="1"/>
</dbReference>
<keyword evidence="5" id="KW-0325">Glycoprotein</keyword>
<dbReference type="FunFam" id="3.40.50.1700:FF:000001">
    <property type="entry name" value="probable beta-D-xylosidase 2"/>
    <property type="match status" value="1"/>
</dbReference>
<accession>A0A921UDD2</accession>
<dbReference type="GO" id="GO:0009044">
    <property type="term" value="F:xylan 1,4-beta-xylosidase activity"/>
    <property type="evidence" value="ECO:0007669"/>
    <property type="project" value="InterPro"/>
</dbReference>
<name>A0A921UDD2_SORBI</name>
<dbReference type="Proteomes" id="UP000807115">
    <property type="component" value="Chromosome 6"/>
</dbReference>
<feature type="domain" description="Fibronectin type III-like" evidence="8">
    <location>
        <begin position="689"/>
        <end position="759"/>
    </location>
</feature>
<reference evidence="9" key="1">
    <citation type="journal article" date="2019" name="BMC Genomics">
        <title>A new reference genome for Sorghum bicolor reveals high levels of sequence similarity between sweet and grain genotypes: implications for the genetics of sugar metabolism.</title>
        <authorList>
            <person name="Cooper E.A."/>
            <person name="Brenton Z.W."/>
            <person name="Flinn B.S."/>
            <person name="Jenkins J."/>
            <person name="Shu S."/>
            <person name="Flowers D."/>
            <person name="Luo F."/>
            <person name="Wang Y."/>
            <person name="Xia P."/>
            <person name="Barry K."/>
            <person name="Daum C."/>
            <person name="Lipzen A."/>
            <person name="Yoshinaga Y."/>
            <person name="Schmutz J."/>
            <person name="Saski C."/>
            <person name="Vermerris W."/>
            <person name="Kresovich S."/>
        </authorList>
    </citation>
    <scope>NUCLEOTIDE SEQUENCE</scope>
</reference>
<comment type="caution">
    <text evidence="9">The sequence shown here is derived from an EMBL/GenBank/DDBJ whole genome shotgun (WGS) entry which is preliminary data.</text>
</comment>
<evidence type="ECO:0000256" key="3">
    <source>
        <dbReference type="ARBA" id="ARBA00022729"/>
    </source>
</evidence>
<evidence type="ECO:0000256" key="1">
    <source>
        <dbReference type="ARBA" id="ARBA00004613"/>
    </source>
</evidence>
<keyword evidence="3 7" id="KW-0732">Signal</keyword>
<dbReference type="SMART" id="SM01217">
    <property type="entry name" value="Fn3_like"/>
    <property type="match status" value="1"/>
</dbReference>
<dbReference type="OMA" id="HMAIGTT"/>
<dbReference type="AlphaFoldDB" id="A0A921UDD2"/>
<feature type="signal peptide" evidence="7">
    <location>
        <begin position="1"/>
        <end position="19"/>
    </location>
</feature>
<dbReference type="InterPro" id="IPR036962">
    <property type="entry name" value="Glyco_hydro_3_N_sf"/>
</dbReference>
<evidence type="ECO:0000256" key="7">
    <source>
        <dbReference type="SAM" id="SignalP"/>
    </source>
</evidence>
<dbReference type="GO" id="GO:0045493">
    <property type="term" value="P:xylan catabolic process"/>
    <property type="evidence" value="ECO:0007669"/>
    <property type="project" value="InterPro"/>
</dbReference>
<feature type="chain" id="PRO_5037433844" description="Fibronectin type III-like domain-containing protein" evidence="7">
    <location>
        <begin position="20"/>
        <end position="766"/>
    </location>
</feature>
<dbReference type="FunFam" id="2.60.40.10:FF:002196">
    <property type="entry name" value="Probable beta-D-xylosidase 6"/>
    <property type="match status" value="1"/>
</dbReference>
<evidence type="ECO:0000256" key="4">
    <source>
        <dbReference type="ARBA" id="ARBA00022801"/>
    </source>
</evidence>
<keyword evidence="2" id="KW-0964">Secreted</keyword>
<protein>
    <recommendedName>
        <fullName evidence="8">Fibronectin type III-like domain-containing protein</fullName>
    </recommendedName>
</protein>
<dbReference type="Gene3D" id="2.60.40.10">
    <property type="entry name" value="Immunoglobulins"/>
    <property type="match status" value="1"/>
</dbReference>
<dbReference type="InterPro" id="IPR044993">
    <property type="entry name" value="BXL"/>
</dbReference>
<dbReference type="InterPro" id="IPR017853">
    <property type="entry name" value="GH"/>
</dbReference>
<dbReference type="GO" id="GO:0005576">
    <property type="term" value="C:extracellular region"/>
    <property type="evidence" value="ECO:0007669"/>
    <property type="project" value="UniProtKB-SubCell"/>
</dbReference>
<comment type="subcellular location">
    <subcellularLocation>
        <location evidence="1">Secreted</location>
    </subcellularLocation>
</comment>
<evidence type="ECO:0000313" key="9">
    <source>
        <dbReference type="EMBL" id="KAG0526750.1"/>
    </source>
</evidence>
<dbReference type="SMR" id="A0A921UDD2"/>